<dbReference type="Pfam" id="PF13176">
    <property type="entry name" value="TPR_7"/>
    <property type="match status" value="1"/>
</dbReference>
<comment type="caution">
    <text evidence="1">The sequence shown here is derived from an EMBL/GenBank/DDBJ whole genome shotgun (WGS) entry which is preliminary data.</text>
</comment>
<dbReference type="AlphaFoldDB" id="A0ABD3F257"/>
<evidence type="ECO:0000313" key="2">
    <source>
        <dbReference type="Proteomes" id="UP001632037"/>
    </source>
</evidence>
<keyword evidence="2" id="KW-1185">Reference proteome</keyword>
<proteinExistence type="predicted"/>
<dbReference type="Proteomes" id="UP001632037">
    <property type="component" value="Unassembled WGS sequence"/>
</dbReference>
<dbReference type="InterPro" id="IPR019734">
    <property type="entry name" value="TPR_rpt"/>
</dbReference>
<evidence type="ECO:0000313" key="1">
    <source>
        <dbReference type="EMBL" id="KAL3659711.1"/>
    </source>
</evidence>
<dbReference type="Gene3D" id="1.25.40.10">
    <property type="entry name" value="Tetratricopeptide repeat domain"/>
    <property type="match status" value="1"/>
</dbReference>
<gene>
    <name evidence="1" type="ORF">V7S43_015385</name>
</gene>
<dbReference type="EMBL" id="JBIMZQ010000045">
    <property type="protein sequence ID" value="KAL3659711.1"/>
    <property type="molecule type" value="Genomic_DNA"/>
</dbReference>
<organism evidence="1 2">
    <name type="scientific">Phytophthora oleae</name>
    <dbReference type="NCBI Taxonomy" id="2107226"/>
    <lineage>
        <taxon>Eukaryota</taxon>
        <taxon>Sar</taxon>
        <taxon>Stramenopiles</taxon>
        <taxon>Oomycota</taxon>
        <taxon>Peronosporomycetes</taxon>
        <taxon>Peronosporales</taxon>
        <taxon>Peronosporaceae</taxon>
        <taxon>Phytophthora</taxon>
    </lineage>
</organism>
<protein>
    <recommendedName>
        <fullName evidence="3">Tetratricopeptide SHNi-TPR domain-containing protein</fullName>
    </recommendedName>
</protein>
<dbReference type="SUPFAM" id="SSF48452">
    <property type="entry name" value="TPR-like"/>
    <property type="match status" value="1"/>
</dbReference>
<name>A0ABD3F257_9STRA</name>
<sequence>MLATSAMRCAARAASSALRCNQISASSAFRNAVHQRVSPMDTQLNFVAVHRELSTSAKRTPNTEEDVSVGTAFDGQSDGRVGELLELIEQSRVKQDSDLGLEQLLELYDILKQRKQQDSDVFETVFGIARIYDDQLEDGATAVKYYKEALEILEGISTDVTVWGDYMRVTTLGALAVCYENLGVPDEAEQYFEDAIGAYEEHCDQAPEETDVSDSDISLLADLNATAAMIHYHYAGNLLGQDRWEEAKNVTKIALVLAENSSMPEGVLGDLQQCIHELWVEMD</sequence>
<accession>A0ABD3F257</accession>
<reference evidence="1 2" key="1">
    <citation type="submission" date="2024-09" db="EMBL/GenBank/DDBJ databases">
        <title>Genome sequencing and assembly of Phytophthora oleae, isolate VK10A, causative agent of rot of olive drupes.</title>
        <authorList>
            <person name="Conti Taguali S."/>
            <person name="Riolo M."/>
            <person name="La Spada F."/>
            <person name="Cacciola S.O."/>
            <person name="Dionisio G."/>
        </authorList>
    </citation>
    <scope>NUCLEOTIDE SEQUENCE [LARGE SCALE GENOMIC DNA]</scope>
    <source>
        <strain evidence="1 2">VK10A</strain>
    </source>
</reference>
<dbReference type="InterPro" id="IPR011990">
    <property type="entry name" value="TPR-like_helical_dom_sf"/>
</dbReference>
<evidence type="ECO:0008006" key="3">
    <source>
        <dbReference type="Google" id="ProtNLM"/>
    </source>
</evidence>